<dbReference type="Pfam" id="PF06985">
    <property type="entry name" value="HET"/>
    <property type="match status" value="1"/>
</dbReference>
<dbReference type="PANTHER" id="PTHR33112">
    <property type="entry name" value="DOMAIN PROTEIN, PUTATIVE-RELATED"/>
    <property type="match status" value="1"/>
</dbReference>
<name>A0A6A6V565_9PLEO</name>
<dbReference type="PANTHER" id="PTHR33112:SF12">
    <property type="entry name" value="HETEROKARYON INCOMPATIBILITY DOMAIN-CONTAINING PROTEIN"/>
    <property type="match status" value="1"/>
</dbReference>
<sequence length="821" mass="94186">MRRESPWFIKDESIVIPSIFPVGSGGVSLQDIRAYYLCNEPEEERHYTSEPWYIPSPTPDQSLGLCEICRHINIASLMTNKTQEFHGPILFLRNILATRETCLFCELIVEALRLAGGEERGIQDLEEQDIQLCWLRSFETAIEQKRPDICSLVVVRGAIDQQYGPNSTLDNKGFIGEVRDSHGLPYRRRMGSSLYVDLLRSWIARCEKEHDDKRIVNGPRPIDTYAGRLPALRLIDTENDCIVTGGWDTRYVALSYVWGGVEQLQATLANENELSSKGILRDLRALIPRTIRDAMHLIKKMGERYLWVDALCIIQDHPEKNLLLYSMDQVYMRAAWCLAAASATHADCPLPRLGNEHNLTHKLKSFSTHIQGLELATVLPNFSTDLARCTWSTRGWVYQEEVLASRLIFLLDTQAHFVCNHAYGYREDFDVDIDKPEEIELRRRRIFAGQWKQVNFETYVRAAKDFSSRQISFPADAIKAFGGILALLQPTFRCKFLHGLPDTELDQSLLWRPREDVSRRKDSNGNHLFPSWSWAGWAGEVDYLPTLVLSRIYWKDAKTGQYFTSNQFRQGSSDGPASKWFEEKWVTGQWKKSLTFYSNVECWTDKDHHTSLFLHPVSNISERQYQLTHLASDQRALRFKCIAAVFLITGEHISAPQAHLPPRSTYSRCANGDHTTCMLKVFTISGILAGSVLVSRQYLPDIDNGSGLYEFLVLSRTRMFGEPTPIQEMKPFDDDFDDLSIFNDADESRKAKFYASGSETIWKRTELKYDTKVFDVYKPWCLYNVMLVKTTNGISERVGLGQVHIEAVLRGEHVWKDVILV</sequence>
<dbReference type="EMBL" id="MU006586">
    <property type="protein sequence ID" value="KAF2744879.1"/>
    <property type="molecule type" value="Genomic_DNA"/>
</dbReference>
<protein>
    <submittedName>
        <fullName evidence="2">HET-domain-containing protein</fullName>
    </submittedName>
</protein>
<dbReference type="AlphaFoldDB" id="A0A6A6V565"/>
<dbReference type="Proteomes" id="UP000799440">
    <property type="component" value="Unassembled WGS sequence"/>
</dbReference>
<dbReference type="InterPro" id="IPR010730">
    <property type="entry name" value="HET"/>
</dbReference>
<dbReference type="OrthoDB" id="5135333at2759"/>
<gene>
    <name evidence="2" type="ORF">M011DRAFT_470183</name>
</gene>
<proteinExistence type="predicted"/>
<feature type="domain" description="Heterokaryon incompatibility" evidence="1">
    <location>
        <begin position="251"/>
        <end position="400"/>
    </location>
</feature>
<organism evidence="2 3">
    <name type="scientific">Sporormia fimetaria CBS 119925</name>
    <dbReference type="NCBI Taxonomy" id="1340428"/>
    <lineage>
        <taxon>Eukaryota</taxon>
        <taxon>Fungi</taxon>
        <taxon>Dikarya</taxon>
        <taxon>Ascomycota</taxon>
        <taxon>Pezizomycotina</taxon>
        <taxon>Dothideomycetes</taxon>
        <taxon>Pleosporomycetidae</taxon>
        <taxon>Pleosporales</taxon>
        <taxon>Sporormiaceae</taxon>
        <taxon>Sporormia</taxon>
    </lineage>
</organism>
<evidence type="ECO:0000259" key="1">
    <source>
        <dbReference type="Pfam" id="PF06985"/>
    </source>
</evidence>
<evidence type="ECO:0000313" key="2">
    <source>
        <dbReference type="EMBL" id="KAF2744879.1"/>
    </source>
</evidence>
<keyword evidence="3" id="KW-1185">Reference proteome</keyword>
<reference evidence="2" key="1">
    <citation type="journal article" date="2020" name="Stud. Mycol.">
        <title>101 Dothideomycetes genomes: a test case for predicting lifestyles and emergence of pathogens.</title>
        <authorList>
            <person name="Haridas S."/>
            <person name="Albert R."/>
            <person name="Binder M."/>
            <person name="Bloem J."/>
            <person name="Labutti K."/>
            <person name="Salamov A."/>
            <person name="Andreopoulos B."/>
            <person name="Baker S."/>
            <person name="Barry K."/>
            <person name="Bills G."/>
            <person name="Bluhm B."/>
            <person name="Cannon C."/>
            <person name="Castanera R."/>
            <person name="Culley D."/>
            <person name="Daum C."/>
            <person name="Ezra D."/>
            <person name="Gonzalez J."/>
            <person name="Henrissat B."/>
            <person name="Kuo A."/>
            <person name="Liang C."/>
            <person name="Lipzen A."/>
            <person name="Lutzoni F."/>
            <person name="Magnuson J."/>
            <person name="Mondo S."/>
            <person name="Nolan M."/>
            <person name="Ohm R."/>
            <person name="Pangilinan J."/>
            <person name="Park H.-J."/>
            <person name="Ramirez L."/>
            <person name="Alfaro M."/>
            <person name="Sun H."/>
            <person name="Tritt A."/>
            <person name="Yoshinaga Y."/>
            <person name="Zwiers L.-H."/>
            <person name="Turgeon B."/>
            <person name="Goodwin S."/>
            <person name="Spatafora J."/>
            <person name="Crous P."/>
            <person name="Grigoriev I."/>
        </authorList>
    </citation>
    <scope>NUCLEOTIDE SEQUENCE</scope>
    <source>
        <strain evidence="2">CBS 119925</strain>
    </source>
</reference>
<accession>A0A6A6V565</accession>
<evidence type="ECO:0000313" key="3">
    <source>
        <dbReference type="Proteomes" id="UP000799440"/>
    </source>
</evidence>